<dbReference type="SUPFAM" id="SSF82185">
    <property type="entry name" value="Histone H3 K4-specific methyltransferase SET7/9 N-terminal domain"/>
    <property type="match status" value="1"/>
</dbReference>
<dbReference type="Pfam" id="PF07661">
    <property type="entry name" value="MORN_2"/>
    <property type="match status" value="3"/>
</dbReference>
<feature type="signal peptide" evidence="1">
    <location>
        <begin position="1"/>
        <end position="20"/>
    </location>
</feature>
<evidence type="ECO:0000313" key="2">
    <source>
        <dbReference type="EMBL" id="BDD10165.1"/>
    </source>
</evidence>
<dbReference type="AlphaFoldDB" id="A0AAU9DGK5"/>
<dbReference type="InterPro" id="IPR011652">
    <property type="entry name" value="MORN_2"/>
</dbReference>
<dbReference type="Proteomes" id="UP001348817">
    <property type="component" value="Chromosome"/>
</dbReference>
<protein>
    <recommendedName>
        <fullName evidence="4">Toxin-antitoxin system YwqK family antitoxin</fullName>
    </recommendedName>
</protein>
<sequence length="259" mass="29437">MKKYLLILALSPALFFSACQGPSKSKEKKEAKTATVDEKGRKHGLRKIMAPDGKTLKSTVNYNHGKKHGKAKTYYADGKVKTEIDYFNNVKHGDSKWFHQNGKLYRLTTFNNGKKHGPRKTYGRDGKMLAEMNYHEGFLKFGTKEFMTTGKERTKFPKIVITPENNLASNNTYSLHIKLSQPRKKFKVYVGKLKGADHVNPKKSQVKDVTVVGGIATFDVTIPKNKEVNELLDVVVEYSTRMGNPRLDSRKYRLKASNF</sequence>
<gene>
    <name evidence="2" type="ORF">FUAX_25970</name>
</gene>
<evidence type="ECO:0000313" key="3">
    <source>
        <dbReference type="Proteomes" id="UP001348817"/>
    </source>
</evidence>
<keyword evidence="3" id="KW-1185">Reference proteome</keyword>
<dbReference type="EMBL" id="AP025314">
    <property type="protein sequence ID" value="BDD10165.1"/>
    <property type="molecule type" value="Genomic_DNA"/>
</dbReference>
<accession>A0AAU9DGK5</accession>
<name>A0AAU9DGK5_9BACT</name>
<reference evidence="2 3" key="1">
    <citation type="submission" date="2021-12" db="EMBL/GenBank/DDBJ databases">
        <title>Genome sequencing of bacteria with rrn-lacking chromosome and rrn-plasmid.</title>
        <authorList>
            <person name="Anda M."/>
            <person name="Iwasaki W."/>
        </authorList>
    </citation>
    <scope>NUCLEOTIDE SEQUENCE [LARGE SCALE GENOMIC DNA]</scope>
    <source>
        <strain evidence="2 3">DSM 100852</strain>
    </source>
</reference>
<feature type="chain" id="PRO_5043605657" description="Toxin-antitoxin system YwqK family antitoxin" evidence="1">
    <location>
        <begin position="21"/>
        <end position="259"/>
    </location>
</feature>
<evidence type="ECO:0008006" key="4">
    <source>
        <dbReference type="Google" id="ProtNLM"/>
    </source>
</evidence>
<dbReference type="KEGG" id="fax:FUAX_25970"/>
<proteinExistence type="predicted"/>
<evidence type="ECO:0000256" key="1">
    <source>
        <dbReference type="SAM" id="SignalP"/>
    </source>
</evidence>
<dbReference type="Gene3D" id="3.90.930.1">
    <property type="match status" value="1"/>
</dbReference>
<organism evidence="2 3">
    <name type="scientific">Fulvitalea axinellae</name>
    <dbReference type="NCBI Taxonomy" id="1182444"/>
    <lineage>
        <taxon>Bacteria</taxon>
        <taxon>Pseudomonadati</taxon>
        <taxon>Bacteroidota</taxon>
        <taxon>Cytophagia</taxon>
        <taxon>Cytophagales</taxon>
        <taxon>Persicobacteraceae</taxon>
        <taxon>Fulvitalea</taxon>
    </lineage>
</organism>
<keyword evidence="1" id="KW-0732">Signal</keyword>
<dbReference type="PROSITE" id="PS51257">
    <property type="entry name" value="PROKAR_LIPOPROTEIN"/>
    <property type="match status" value="1"/>
</dbReference>
<dbReference type="RefSeq" id="WP_338391738.1">
    <property type="nucleotide sequence ID" value="NZ_AP025314.1"/>
</dbReference>